<name>X1FT40_9ZZZZ</name>
<accession>X1FT40</accession>
<dbReference type="AlphaFoldDB" id="X1FT40"/>
<dbReference type="EMBL" id="BARU01011696">
    <property type="protein sequence ID" value="GAH32494.1"/>
    <property type="molecule type" value="Genomic_DNA"/>
</dbReference>
<reference evidence="1" key="1">
    <citation type="journal article" date="2014" name="Front. Microbiol.">
        <title>High frequency of phylogenetically diverse reductive dehalogenase-homologous genes in deep subseafloor sedimentary metagenomes.</title>
        <authorList>
            <person name="Kawai M."/>
            <person name="Futagami T."/>
            <person name="Toyoda A."/>
            <person name="Takaki Y."/>
            <person name="Nishi S."/>
            <person name="Hori S."/>
            <person name="Arai W."/>
            <person name="Tsubouchi T."/>
            <person name="Morono Y."/>
            <person name="Uchiyama I."/>
            <person name="Ito T."/>
            <person name="Fujiyama A."/>
            <person name="Inagaki F."/>
            <person name="Takami H."/>
        </authorList>
    </citation>
    <scope>NUCLEOTIDE SEQUENCE</scope>
    <source>
        <strain evidence="1">Expedition CK06-06</strain>
    </source>
</reference>
<feature type="non-terminal residue" evidence="1">
    <location>
        <position position="1"/>
    </location>
</feature>
<dbReference type="InterPro" id="IPR011330">
    <property type="entry name" value="Glyco_hydro/deAcase_b/a-brl"/>
</dbReference>
<protein>
    <submittedName>
        <fullName evidence="1">Uncharacterized protein</fullName>
    </submittedName>
</protein>
<sequence>YPERISFALQGLEHVENELEGPLSEQIDTLSRAQSIFTQAFNQDQYGYLLLATTLLPYGQYNSDTAAAARQAGIKVIIGNEINDSKGYVLLECDVAEIYPDNEASLIADWQSLKIKSPEELIESMTGAIKESFPENPLVIIINAGILHNQLGTENAKRYVDTLIPLLDEVRQREKVEFITSAEYYDRFVGGKQYIVLRLDDYQTSQGRWLFEKVANRIAELDVPLTIGIITSKASLSISVCSLKERVNSPSSLLL</sequence>
<evidence type="ECO:0000313" key="1">
    <source>
        <dbReference type="EMBL" id="GAH32494.1"/>
    </source>
</evidence>
<dbReference type="Gene3D" id="3.20.20.370">
    <property type="entry name" value="Glycoside hydrolase/deacetylase"/>
    <property type="match status" value="1"/>
</dbReference>
<organism evidence="1">
    <name type="scientific">marine sediment metagenome</name>
    <dbReference type="NCBI Taxonomy" id="412755"/>
    <lineage>
        <taxon>unclassified sequences</taxon>
        <taxon>metagenomes</taxon>
        <taxon>ecological metagenomes</taxon>
    </lineage>
</organism>
<comment type="caution">
    <text evidence="1">The sequence shown here is derived from an EMBL/GenBank/DDBJ whole genome shotgun (WGS) entry which is preliminary data.</text>
</comment>
<gene>
    <name evidence="1" type="ORF">S03H2_21868</name>
</gene>
<proteinExistence type="predicted"/>
<dbReference type="SUPFAM" id="SSF88713">
    <property type="entry name" value="Glycoside hydrolase/deacetylase"/>
    <property type="match status" value="1"/>
</dbReference>
<dbReference type="GO" id="GO:0005975">
    <property type="term" value="P:carbohydrate metabolic process"/>
    <property type="evidence" value="ECO:0007669"/>
    <property type="project" value="InterPro"/>
</dbReference>